<gene>
    <name evidence="1" type="ORF">Dthio_PD2166</name>
</gene>
<name>D6SPW3_9BACT</name>
<dbReference type="EMBL" id="ACJN02000002">
    <property type="protein sequence ID" value="EFI34789.1"/>
    <property type="molecule type" value="Genomic_DNA"/>
</dbReference>
<keyword evidence="2" id="KW-1185">Reference proteome</keyword>
<protein>
    <submittedName>
        <fullName evidence="1">Uncharacterized protein</fullName>
    </submittedName>
</protein>
<proteinExistence type="predicted"/>
<evidence type="ECO:0000313" key="1">
    <source>
        <dbReference type="EMBL" id="EFI34789.1"/>
    </source>
</evidence>
<dbReference type="Proteomes" id="UP000005496">
    <property type="component" value="Unassembled WGS sequence"/>
</dbReference>
<accession>D6SPW3</accession>
<comment type="caution">
    <text evidence="1">The sequence shown here is derived from an EMBL/GenBank/DDBJ whole genome shotgun (WGS) entry which is preliminary data.</text>
</comment>
<dbReference type="RefSeq" id="WP_008870105.1">
    <property type="nucleotide sequence ID" value="NZ_ACJN02000002.1"/>
</dbReference>
<organism evidence="1 2">
    <name type="scientific">Desulfonatronospira thiodismutans ASO3-1</name>
    <dbReference type="NCBI Taxonomy" id="555779"/>
    <lineage>
        <taxon>Bacteria</taxon>
        <taxon>Pseudomonadati</taxon>
        <taxon>Thermodesulfobacteriota</taxon>
        <taxon>Desulfovibrionia</taxon>
        <taxon>Desulfovibrionales</taxon>
        <taxon>Desulfonatronovibrionaceae</taxon>
        <taxon>Desulfonatronospira</taxon>
    </lineage>
</organism>
<sequence>MDKTEGENAGHLAARAAELVEKLRFHEIRAAVLKGSIRQYSIKVVLPQGQLVIHYSSKKNAFKYQLENVSDIELQQKIKECLDDSAKTVEAGKANGHFSAQEHQKDFTDMVSAFQEYLKSHEVDSFIKQAFYLPVPRVQMAVGSKDAGWGYLNIYQTKKGTCPKFHEIREAGKRELLKTLWDSFSQPADDDLLEVEYYLSVLKPYKHLDFDFLVLAQSLAKAWNRRMADPLDADDLRYDFFRMEKCIDKLFSKIG</sequence>
<evidence type="ECO:0000313" key="2">
    <source>
        <dbReference type="Proteomes" id="UP000005496"/>
    </source>
</evidence>
<dbReference type="AlphaFoldDB" id="D6SPW3"/>
<reference evidence="1" key="1">
    <citation type="submission" date="2010-05" db="EMBL/GenBank/DDBJ databases">
        <title>The draft genome of Desulfonatronospira thiodismutans ASO3-1.</title>
        <authorList>
            <consortium name="US DOE Joint Genome Institute (JGI-PGF)"/>
            <person name="Lucas S."/>
            <person name="Copeland A."/>
            <person name="Lapidus A."/>
            <person name="Cheng J.-F."/>
            <person name="Bruce D."/>
            <person name="Goodwin L."/>
            <person name="Pitluck S."/>
            <person name="Chertkov O."/>
            <person name="Brettin T."/>
            <person name="Detter J.C."/>
            <person name="Han C."/>
            <person name="Land M.L."/>
            <person name="Hauser L."/>
            <person name="Kyrpides N."/>
            <person name="Mikhailova N."/>
            <person name="Muyzer G."/>
            <person name="Woyke T."/>
        </authorList>
    </citation>
    <scope>NUCLEOTIDE SEQUENCE [LARGE SCALE GENOMIC DNA]</scope>
    <source>
        <strain evidence="1">ASO3-1</strain>
    </source>
</reference>